<feature type="compositionally biased region" description="Polar residues" evidence="1">
    <location>
        <begin position="1"/>
        <end position="10"/>
    </location>
</feature>
<dbReference type="Proteomes" id="UP000250043">
    <property type="component" value="Unassembled WGS sequence"/>
</dbReference>
<reference evidence="2 3" key="1">
    <citation type="submission" date="2016-07" db="EMBL/GenBank/DDBJ databases">
        <title>Draft genome of the white-rot fungus Obba rivulosa 3A-2.</title>
        <authorList>
            <consortium name="DOE Joint Genome Institute"/>
            <person name="Miettinen O."/>
            <person name="Riley R."/>
            <person name="Acob R."/>
            <person name="Barry K."/>
            <person name="Cullen D."/>
            <person name="De Vries R."/>
            <person name="Hainaut M."/>
            <person name="Hatakka A."/>
            <person name="Henrissat B."/>
            <person name="Hilden K."/>
            <person name="Kuo R."/>
            <person name="Labutti K."/>
            <person name="Lipzen A."/>
            <person name="Makela M.R."/>
            <person name="Sandor L."/>
            <person name="Spatafora J.W."/>
            <person name="Grigoriev I.V."/>
            <person name="Hibbett D.S."/>
        </authorList>
    </citation>
    <scope>NUCLEOTIDE SEQUENCE [LARGE SCALE GENOMIC DNA]</scope>
    <source>
        <strain evidence="2 3">3A-2</strain>
    </source>
</reference>
<accession>A0A8E2DGS0</accession>
<name>A0A8E2DGS0_9APHY</name>
<evidence type="ECO:0000256" key="1">
    <source>
        <dbReference type="SAM" id="MobiDB-lite"/>
    </source>
</evidence>
<dbReference type="AlphaFoldDB" id="A0A8E2DGS0"/>
<feature type="region of interest" description="Disordered" evidence="1">
    <location>
        <begin position="1"/>
        <end position="85"/>
    </location>
</feature>
<proteinExistence type="predicted"/>
<protein>
    <submittedName>
        <fullName evidence="2">Uncharacterized protein</fullName>
    </submittedName>
</protein>
<evidence type="ECO:0000313" key="3">
    <source>
        <dbReference type="Proteomes" id="UP000250043"/>
    </source>
</evidence>
<sequence length="144" mass="15654">MRKRSNTYSGSAREGCTNPCKDLTERMVAPRPSLRLSRTESLVGLQIVEEPEEDGQGSSLADGCPNSSGTSGDISKPLDPCQPMTRQDVLTGRIFWASDSRRFGRSRPSRIRWQVQESTASSASVTEEKAVPADFSQPASSDST</sequence>
<organism evidence="2 3">
    <name type="scientific">Obba rivulosa</name>
    <dbReference type="NCBI Taxonomy" id="1052685"/>
    <lineage>
        <taxon>Eukaryota</taxon>
        <taxon>Fungi</taxon>
        <taxon>Dikarya</taxon>
        <taxon>Basidiomycota</taxon>
        <taxon>Agaricomycotina</taxon>
        <taxon>Agaricomycetes</taxon>
        <taxon>Polyporales</taxon>
        <taxon>Gelatoporiaceae</taxon>
        <taxon>Obba</taxon>
    </lineage>
</organism>
<keyword evidence="3" id="KW-1185">Reference proteome</keyword>
<gene>
    <name evidence="2" type="ORF">OBBRIDRAFT_797357</name>
</gene>
<evidence type="ECO:0000313" key="2">
    <source>
        <dbReference type="EMBL" id="OCH86262.1"/>
    </source>
</evidence>
<dbReference type="EMBL" id="KV722536">
    <property type="protein sequence ID" value="OCH86262.1"/>
    <property type="molecule type" value="Genomic_DNA"/>
</dbReference>
<feature type="compositionally biased region" description="Low complexity" evidence="1">
    <location>
        <begin position="111"/>
        <end position="125"/>
    </location>
</feature>
<feature type="region of interest" description="Disordered" evidence="1">
    <location>
        <begin position="101"/>
        <end position="144"/>
    </location>
</feature>